<feature type="signal peptide" evidence="1">
    <location>
        <begin position="1"/>
        <end position="18"/>
    </location>
</feature>
<evidence type="ECO:0000256" key="1">
    <source>
        <dbReference type="SAM" id="SignalP"/>
    </source>
</evidence>
<reference evidence="2" key="2">
    <citation type="journal article" date="2015" name="Fish Shellfish Immunol.">
        <title>Early steps in the European eel (Anguilla anguilla)-Vibrio vulnificus interaction in the gills: Role of the RtxA13 toxin.</title>
        <authorList>
            <person name="Callol A."/>
            <person name="Pajuelo D."/>
            <person name="Ebbesson L."/>
            <person name="Teles M."/>
            <person name="MacKenzie S."/>
            <person name="Amaro C."/>
        </authorList>
    </citation>
    <scope>NUCLEOTIDE SEQUENCE</scope>
</reference>
<sequence>MLNILIYLLHFLLEVVRAGQRMTPEFLFIQKYNGKFDPPELISR</sequence>
<evidence type="ECO:0000313" key="2">
    <source>
        <dbReference type="EMBL" id="JAI04496.1"/>
    </source>
</evidence>
<dbReference type="EMBL" id="GBXM01004082">
    <property type="protein sequence ID" value="JAI04496.1"/>
    <property type="molecule type" value="Transcribed_RNA"/>
</dbReference>
<organism evidence="2">
    <name type="scientific">Anguilla anguilla</name>
    <name type="common">European freshwater eel</name>
    <name type="synonym">Muraena anguilla</name>
    <dbReference type="NCBI Taxonomy" id="7936"/>
    <lineage>
        <taxon>Eukaryota</taxon>
        <taxon>Metazoa</taxon>
        <taxon>Chordata</taxon>
        <taxon>Craniata</taxon>
        <taxon>Vertebrata</taxon>
        <taxon>Euteleostomi</taxon>
        <taxon>Actinopterygii</taxon>
        <taxon>Neopterygii</taxon>
        <taxon>Teleostei</taxon>
        <taxon>Anguilliformes</taxon>
        <taxon>Anguillidae</taxon>
        <taxon>Anguilla</taxon>
    </lineage>
</organism>
<feature type="chain" id="PRO_5002435444" evidence="1">
    <location>
        <begin position="19"/>
        <end position="44"/>
    </location>
</feature>
<name>A0A0E9XRL1_ANGAN</name>
<accession>A0A0E9XRL1</accession>
<proteinExistence type="predicted"/>
<protein>
    <submittedName>
        <fullName evidence="2">Uncharacterized protein</fullName>
    </submittedName>
</protein>
<keyword evidence="1" id="KW-0732">Signal</keyword>
<reference evidence="2" key="1">
    <citation type="submission" date="2014-11" db="EMBL/GenBank/DDBJ databases">
        <authorList>
            <person name="Amaro Gonzalez C."/>
        </authorList>
    </citation>
    <scope>NUCLEOTIDE SEQUENCE</scope>
</reference>
<dbReference type="AlphaFoldDB" id="A0A0E9XRL1"/>